<protein>
    <submittedName>
        <fullName evidence="1">Uncharacterized protein</fullName>
    </submittedName>
</protein>
<dbReference type="EMBL" id="QKUF01000011">
    <property type="protein sequence ID" value="PZW28069.1"/>
    <property type="molecule type" value="Genomic_DNA"/>
</dbReference>
<organism evidence="1 2">
    <name type="scientific">Thermosporothrix hazakensis</name>
    <dbReference type="NCBI Taxonomy" id="644383"/>
    <lineage>
        <taxon>Bacteria</taxon>
        <taxon>Bacillati</taxon>
        <taxon>Chloroflexota</taxon>
        <taxon>Ktedonobacteria</taxon>
        <taxon>Ktedonobacterales</taxon>
        <taxon>Thermosporotrichaceae</taxon>
        <taxon>Thermosporothrix</taxon>
    </lineage>
</organism>
<evidence type="ECO:0000313" key="2">
    <source>
        <dbReference type="Proteomes" id="UP000248806"/>
    </source>
</evidence>
<name>A0A326UIM1_THEHA</name>
<reference evidence="1 2" key="1">
    <citation type="submission" date="2018-06" db="EMBL/GenBank/DDBJ databases">
        <title>Genomic Encyclopedia of Archaeal and Bacterial Type Strains, Phase II (KMG-II): from individual species to whole genera.</title>
        <authorList>
            <person name="Goeker M."/>
        </authorList>
    </citation>
    <scope>NUCLEOTIDE SEQUENCE [LARGE SCALE GENOMIC DNA]</scope>
    <source>
        <strain evidence="1 2">ATCC BAA-1881</strain>
    </source>
</reference>
<comment type="caution">
    <text evidence="1">The sequence shown here is derived from an EMBL/GenBank/DDBJ whole genome shotgun (WGS) entry which is preliminary data.</text>
</comment>
<sequence length="58" mass="6896">MQVGSLFLFPHPLPSFLLNATHRALLRLSYSILWILKSEIRLFPYFLCGIFELKKRPY</sequence>
<proteinExistence type="predicted"/>
<dbReference type="AlphaFoldDB" id="A0A326UIM1"/>
<evidence type="ECO:0000313" key="1">
    <source>
        <dbReference type="EMBL" id="PZW28069.1"/>
    </source>
</evidence>
<keyword evidence="2" id="KW-1185">Reference proteome</keyword>
<dbReference type="Proteomes" id="UP000248806">
    <property type="component" value="Unassembled WGS sequence"/>
</dbReference>
<gene>
    <name evidence="1" type="ORF">EI42_03447</name>
</gene>
<accession>A0A326UIM1</accession>